<keyword evidence="1" id="KW-0732">Signal</keyword>
<dbReference type="OrthoDB" id="9811671at2"/>
<dbReference type="Pfam" id="PF09917">
    <property type="entry name" value="DUF2147"/>
    <property type="match status" value="1"/>
</dbReference>
<feature type="signal peptide" evidence="1">
    <location>
        <begin position="1"/>
        <end position="19"/>
    </location>
</feature>
<keyword evidence="4" id="KW-1185">Reference proteome</keyword>
<dbReference type="AlphaFoldDB" id="A0A0P1G3V8"/>
<dbReference type="Gene3D" id="2.40.128.520">
    <property type="match status" value="1"/>
</dbReference>
<organism evidence="3 4">
    <name type="scientific">Tropicibacter naphthalenivorans</name>
    <dbReference type="NCBI Taxonomy" id="441103"/>
    <lineage>
        <taxon>Bacteria</taxon>
        <taxon>Pseudomonadati</taxon>
        <taxon>Pseudomonadota</taxon>
        <taxon>Alphaproteobacteria</taxon>
        <taxon>Rhodobacterales</taxon>
        <taxon>Roseobacteraceae</taxon>
        <taxon>Tropicibacter</taxon>
    </lineage>
</organism>
<dbReference type="RefSeq" id="WP_058246501.1">
    <property type="nucleotide sequence ID" value="NZ_CYSE01000002.1"/>
</dbReference>
<feature type="domain" description="DUF2147" evidence="2">
    <location>
        <begin position="24"/>
        <end position="126"/>
    </location>
</feature>
<dbReference type="PANTHER" id="PTHR36919:SF2">
    <property type="entry name" value="BLL6627 PROTEIN"/>
    <property type="match status" value="1"/>
</dbReference>
<evidence type="ECO:0000313" key="4">
    <source>
        <dbReference type="Proteomes" id="UP000054935"/>
    </source>
</evidence>
<evidence type="ECO:0000313" key="3">
    <source>
        <dbReference type="EMBL" id="CUH76468.1"/>
    </source>
</evidence>
<dbReference type="PANTHER" id="PTHR36919">
    <property type="entry name" value="BLR1215 PROTEIN"/>
    <property type="match status" value="1"/>
</dbReference>
<evidence type="ECO:0000259" key="2">
    <source>
        <dbReference type="Pfam" id="PF09917"/>
    </source>
</evidence>
<dbReference type="EMBL" id="CYSE01000002">
    <property type="protein sequence ID" value="CUH76468.1"/>
    <property type="molecule type" value="Genomic_DNA"/>
</dbReference>
<dbReference type="STRING" id="441103.TRN7648_00950"/>
<gene>
    <name evidence="3" type="ORF">TRN7648_00950</name>
</gene>
<proteinExistence type="predicted"/>
<protein>
    <recommendedName>
        <fullName evidence="2">DUF2147 domain-containing protein</fullName>
    </recommendedName>
</protein>
<evidence type="ECO:0000256" key="1">
    <source>
        <dbReference type="SAM" id="SignalP"/>
    </source>
</evidence>
<name>A0A0P1G3V8_9RHOB</name>
<feature type="chain" id="PRO_5006063046" description="DUF2147 domain-containing protein" evidence="1">
    <location>
        <begin position="20"/>
        <end position="128"/>
    </location>
</feature>
<reference evidence="3 4" key="1">
    <citation type="submission" date="2015-09" db="EMBL/GenBank/DDBJ databases">
        <authorList>
            <consortium name="Swine Surveillance"/>
        </authorList>
    </citation>
    <scope>NUCLEOTIDE SEQUENCE [LARGE SCALE GENOMIC DNA]</scope>
    <source>
        <strain evidence="3 4">CECT 7648</strain>
    </source>
</reference>
<sequence length="128" mass="13565">MKKLAMAAALTLLAGAAWADPIEGVWKTQPDDGKYAHVTIKPCGSGFCGTISQSFNADGSVFKTGNTGKRLVHDMVPKGGGKYEGKVWRPSNNKMYIGKMDVKGNTAKLKGCVAGGLLCSGQTWTRVK</sequence>
<dbReference type="InterPro" id="IPR019223">
    <property type="entry name" value="DUF2147"/>
</dbReference>
<accession>A0A0P1G3V8</accession>
<dbReference type="Proteomes" id="UP000054935">
    <property type="component" value="Unassembled WGS sequence"/>
</dbReference>